<evidence type="ECO:0000259" key="2">
    <source>
        <dbReference type="Pfam" id="PF10223"/>
    </source>
</evidence>
<dbReference type="PANTHER" id="PTHR21184:SF6">
    <property type="entry name" value="CONSERVED PLASMA MEMBRANE PROTEIN"/>
    <property type="match status" value="1"/>
</dbReference>
<evidence type="ECO:0000313" key="4">
    <source>
        <dbReference type="WBParaSite" id="PSAMB.scaffold19282size833.g37831.t1"/>
    </source>
</evidence>
<accession>A0A914VG88</accession>
<reference evidence="4" key="1">
    <citation type="submission" date="2022-11" db="UniProtKB">
        <authorList>
            <consortium name="WormBaseParasite"/>
        </authorList>
    </citation>
    <scope>IDENTIFICATION</scope>
</reference>
<evidence type="ECO:0000313" key="3">
    <source>
        <dbReference type="Proteomes" id="UP000887566"/>
    </source>
</evidence>
<organism evidence="3 4">
    <name type="scientific">Plectus sambesii</name>
    <dbReference type="NCBI Taxonomy" id="2011161"/>
    <lineage>
        <taxon>Eukaryota</taxon>
        <taxon>Metazoa</taxon>
        <taxon>Ecdysozoa</taxon>
        <taxon>Nematoda</taxon>
        <taxon>Chromadorea</taxon>
        <taxon>Plectida</taxon>
        <taxon>Plectina</taxon>
        <taxon>Plectoidea</taxon>
        <taxon>Plectidae</taxon>
        <taxon>Plectus</taxon>
    </lineage>
</organism>
<sequence length="102" mass="12136">MKQRRITWRHIFNILERTYDLHQPVMISVRLTMAANSHEQLLWLLGVRQTISLLVWSNDRDDVTDWHGILALREFTASDRIVYDLAKQHHDVLHSFGIFSQL</sequence>
<dbReference type="Pfam" id="PF10223">
    <property type="entry name" value="Menorin_N"/>
    <property type="match status" value="1"/>
</dbReference>
<keyword evidence="3" id="KW-1185">Reference proteome</keyword>
<protein>
    <recommendedName>
        <fullName evidence="2">Menorin-like domain-containing protein</fullName>
    </recommendedName>
</protein>
<dbReference type="PANTHER" id="PTHR21184">
    <property type="entry name" value="MENORIN (DENDRITIC BRANCHING PROTEIN)"/>
    <property type="match status" value="1"/>
</dbReference>
<feature type="domain" description="Menorin-like" evidence="2">
    <location>
        <begin position="6"/>
        <end position="89"/>
    </location>
</feature>
<proteinExistence type="inferred from homology"/>
<evidence type="ECO:0000256" key="1">
    <source>
        <dbReference type="ARBA" id="ARBA00044953"/>
    </source>
</evidence>
<dbReference type="GO" id="GO:0005615">
    <property type="term" value="C:extracellular space"/>
    <property type="evidence" value="ECO:0007669"/>
    <property type="project" value="TreeGrafter"/>
</dbReference>
<dbReference type="Proteomes" id="UP000887566">
    <property type="component" value="Unplaced"/>
</dbReference>
<name>A0A914VG88_9BILA</name>
<dbReference type="InterPro" id="IPR019356">
    <property type="entry name" value="Menorin_dom"/>
</dbReference>
<dbReference type="AlphaFoldDB" id="A0A914VG88"/>
<dbReference type="WBParaSite" id="PSAMB.scaffold19282size833.g37831.t1">
    <property type="protein sequence ID" value="PSAMB.scaffold19282size833.g37831.t1"/>
    <property type="gene ID" value="PSAMB.scaffold19282size833.g37831"/>
</dbReference>
<comment type="similarity">
    <text evidence="1">Belongs to the menorin family.</text>
</comment>